<gene>
    <name evidence="7" type="ORF">N7537_001535</name>
</gene>
<reference evidence="7" key="1">
    <citation type="journal article" date="2023" name="IMA Fungus">
        <title>Comparative genomic study of the Penicillium genus elucidates a diverse pangenome and 15 lateral gene transfer events.</title>
        <authorList>
            <person name="Petersen C."/>
            <person name="Sorensen T."/>
            <person name="Nielsen M.R."/>
            <person name="Sondergaard T.E."/>
            <person name="Sorensen J.L."/>
            <person name="Fitzpatrick D.A."/>
            <person name="Frisvad J.C."/>
            <person name="Nielsen K.L."/>
        </authorList>
    </citation>
    <scope>NUCLEOTIDE SEQUENCE</scope>
    <source>
        <strain evidence="7">IBT 12815</strain>
    </source>
</reference>
<dbReference type="InterPro" id="IPR004365">
    <property type="entry name" value="NA-bd_OB_tRNA"/>
</dbReference>
<dbReference type="EMBL" id="JAQJAE010000001">
    <property type="protein sequence ID" value="KAJ5616421.1"/>
    <property type="molecule type" value="Genomic_DNA"/>
</dbReference>
<dbReference type="Gene3D" id="2.40.50.140">
    <property type="entry name" value="Nucleic acid-binding proteins"/>
    <property type="match status" value="1"/>
</dbReference>
<dbReference type="GO" id="GO:0004816">
    <property type="term" value="F:asparagine-tRNA ligase activity"/>
    <property type="evidence" value="ECO:0007669"/>
    <property type="project" value="TreeGrafter"/>
</dbReference>
<keyword evidence="5" id="KW-0030">Aminoacyl-tRNA synthetase</keyword>
<dbReference type="Pfam" id="PF00152">
    <property type="entry name" value="tRNA-synt_2"/>
    <property type="match status" value="1"/>
</dbReference>
<dbReference type="PROSITE" id="PS50862">
    <property type="entry name" value="AA_TRNA_LIGASE_II"/>
    <property type="match status" value="1"/>
</dbReference>
<evidence type="ECO:0000313" key="7">
    <source>
        <dbReference type="EMBL" id="KAJ5616421.1"/>
    </source>
</evidence>
<dbReference type="Proteomes" id="UP001213799">
    <property type="component" value="Unassembled WGS sequence"/>
</dbReference>
<dbReference type="InterPro" id="IPR006195">
    <property type="entry name" value="aa-tRNA-synth_II"/>
</dbReference>
<evidence type="ECO:0000256" key="5">
    <source>
        <dbReference type="ARBA" id="ARBA00023146"/>
    </source>
</evidence>
<dbReference type="InterPro" id="IPR012340">
    <property type="entry name" value="NA-bd_OB-fold"/>
</dbReference>
<dbReference type="AlphaFoldDB" id="A0AAD6EFM8"/>
<name>A0AAD6EFM8_9EURO</name>
<dbReference type="Pfam" id="PF01336">
    <property type="entry name" value="tRNA_anti-codon"/>
    <property type="match status" value="1"/>
</dbReference>
<dbReference type="GO" id="GO:0003676">
    <property type="term" value="F:nucleic acid binding"/>
    <property type="evidence" value="ECO:0007669"/>
    <property type="project" value="InterPro"/>
</dbReference>
<dbReference type="Gene3D" id="3.30.930.10">
    <property type="entry name" value="Bira Bifunctional Protein, Domain 2"/>
    <property type="match status" value="1"/>
</dbReference>
<dbReference type="InterPro" id="IPR004364">
    <property type="entry name" value="Aa-tRNA-synt_II"/>
</dbReference>
<dbReference type="GeneID" id="81582835"/>
<dbReference type="GO" id="GO:0006421">
    <property type="term" value="P:asparaginyl-tRNA aminoacylation"/>
    <property type="evidence" value="ECO:0007669"/>
    <property type="project" value="TreeGrafter"/>
</dbReference>
<keyword evidence="2" id="KW-0547">Nucleotide-binding</keyword>
<evidence type="ECO:0000256" key="4">
    <source>
        <dbReference type="ARBA" id="ARBA00022917"/>
    </source>
</evidence>
<evidence type="ECO:0000313" key="8">
    <source>
        <dbReference type="Proteomes" id="UP001213799"/>
    </source>
</evidence>
<dbReference type="GO" id="GO:0005524">
    <property type="term" value="F:ATP binding"/>
    <property type="evidence" value="ECO:0007669"/>
    <property type="project" value="UniProtKB-KW"/>
</dbReference>
<dbReference type="RefSeq" id="XP_056757588.1">
    <property type="nucleotide sequence ID" value="XM_056892593.1"/>
</dbReference>
<comment type="caution">
    <text evidence="7">The sequence shown here is derived from an EMBL/GenBank/DDBJ whole genome shotgun (WGS) entry which is preliminary data.</text>
</comment>
<evidence type="ECO:0000256" key="1">
    <source>
        <dbReference type="ARBA" id="ARBA00022598"/>
    </source>
</evidence>
<keyword evidence="1" id="KW-0436">Ligase</keyword>
<evidence type="ECO:0000256" key="2">
    <source>
        <dbReference type="ARBA" id="ARBA00022741"/>
    </source>
</evidence>
<dbReference type="InterPro" id="IPR045864">
    <property type="entry name" value="aa-tRNA-synth_II/BPL/LPL"/>
</dbReference>
<keyword evidence="3" id="KW-0067">ATP-binding</keyword>
<dbReference type="PANTHER" id="PTHR22594">
    <property type="entry name" value="ASPARTYL/LYSYL-TRNA SYNTHETASE"/>
    <property type="match status" value="1"/>
</dbReference>
<keyword evidence="4" id="KW-0648">Protein biosynthesis</keyword>
<reference evidence="7" key="2">
    <citation type="submission" date="2023-01" db="EMBL/GenBank/DDBJ databases">
        <authorList>
            <person name="Petersen C."/>
        </authorList>
    </citation>
    <scope>NUCLEOTIDE SEQUENCE</scope>
    <source>
        <strain evidence="7">IBT 12815</strain>
    </source>
</reference>
<organism evidence="7 8">
    <name type="scientific">Penicillium hordei</name>
    <dbReference type="NCBI Taxonomy" id="40994"/>
    <lineage>
        <taxon>Eukaryota</taxon>
        <taxon>Fungi</taxon>
        <taxon>Dikarya</taxon>
        <taxon>Ascomycota</taxon>
        <taxon>Pezizomycotina</taxon>
        <taxon>Eurotiomycetes</taxon>
        <taxon>Eurotiomycetidae</taxon>
        <taxon>Eurotiales</taxon>
        <taxon>Aspergillaceae</taxon>
        <taxon>Penicillium</taxon>
    </lineage>
</organism>
<keyword evidence="8" id="KW-1185">Reference proteome</keyword>
<proteinExistence type="predicted"/>
<evidence type="ECO:0000256" key="3">
    <source>
        <dbReference type="ARBA" id="ARBA00022840"/>
    </source>
</evidence>
<sequence length="642" mass="72410">MAASFILLNGFPTAKKLEVAKELSNIIAESRIVDNHGLIEKVDKIYDRSVHEHGELLGDLLKSILRSIAESSSTQGVTWIFADKHSSSDIASQAAHEYSAAAASRASPFFCVTLNDKVERADGDPNVEDVDAFHHIGGGFELQIDITDMSASQVAQHILEFMGRDGAPYINEENAEIRHTEKCTNNVVEQPVEVGPHSFGDIAGFKHVFIKDAVSGRHERVVDLLCWLKSRPRNHGGLIFLDVVDSTGSVQVIVSGEAAGQPSVLQNLIAESSLEVSGTLSKRKSQVEIIATRVQVVQRATRRMNPSVRALDTSILASKNVDKLLSMRHIYLRNPILLILNELRSHTLYVVRCWFEKHRFNDFSAPLITPSLLYDPTSAIHLANLNKNRPLYLSQCAGFYLEAGAHAHERVYNLGPSFRNESRTNRHLMEYWHIKAELCSGKMDDIIILVELFLRDISHATVHHRARVQSMLGAEEHQLHYPFKRIRYSLAVQKLQENNVKIKFGDNISKLHEEWLTKDNGDAPLWITHKPKGLEPFPYSLDPDNDELTMTADLIAPYGFGEICGVAEKSFAMETLDRRLGEMGKLDQFDMYDWVRDMRNFGMVPHTAFGMGFERLLRWLCGTHHVRDVIPFPRIFGREPIP</sequence>
<protein>
    <recommendedName>
        <fullName evidence="6">Aminoacyl-transfer RNA synthetases class-II family profile domain-containing protein</fullName>
    </recommendedName>
</protein>
<dbReference type="SUPFAM" id="SSF50249">
    <property type="entry name" value="Nucleic acid-binding proteins"/>
    <property type="match status" value="1"/>
</dbReference>
<dbReference type="SUPFAM" id="SSF55681">
    <property type="entry name" value="Class II aaRS and biotin synthetases"/>
    <property type="match status" value="1"/>
</dbReference>
<evidence type="ECO:0000259" key="6">
    <source>
        <dbReference type="PROSITE" id="PS50862"/>
    </source>
</evidence>
<dbReference type="PANTHER" id="PTHR22594:SF34">
    <property type="entry name" value="ASPARAGINE--TRNA LIGASE, MITOCHONDRIAL-RELATED"/>
    <property type="match status" value="1"/>
</dbReference>
<feature type="domain" description="Aminoacyl-transfer RNA synthetases class-II family profile" evidence="6">
    <location>
        <begin position="355"/>
        <end position="631"/>
    </location>
</feature>
<accession>A0AAD6EFM8</accession>